<feature type="region of interest" description="Disordered" evidence="4">
    <location>
        <begin position="201"/>
        <end position="221"/>
    </location>
</feature>
<keyword evidence="3" id="KW-0862">Zinc</keyword>
<evidence type="ECO:0000313" key="6">
    <source>
        <dbReference type="EMBL" id="CAI8045822.1"/>
    </source>
</evidence>
<dbReference type="Gene3D" id="3.90.980.20">
    <property type="match status" value="1"/>
</dbReference>
<evidence type="ECO:0000256" key="3">
    <source>
        <dbReference type="ARBA" id="ARBA00022833"/>
    </source>
</evidence>
<reference evidence="6" key="1">
    <citation type="submission" date="2023-03" db="EMBL/GenBank/DDBJ databases">
        <authorList>
            <person name="Steffen K."/>
            <person name="Cardenas P."/>
        </authorList>
    </citation>
    <scope>NUCLEOTIDE SEQUENCE</scope>
</reference>
<dbReference type="EMBL" id="CASHTH010003506">
    <property type="protein sequence ID" value="CAI8045822.1"/>
    <property type="molecule type" value="Genomic_DNA"/>
</dbReference>
<evidence type="ECO:0000259" key="5">
    <source>
        <dbReference type="PROSITE" id="PS51186"/>
    </source>
</evidence>
<proteinExistence type="predicted"/>
<dbReference type="SUPFAM" id="SSF55729">
    <property type="entry name" value="Acyl-CoA N-acyltransferases (Nat)"/>
    <property type="match status" value="1"/>
</dbReference>
<accession>A0AA35XCJ8</accession>
<evidence type="ECO:0000256" key="4">
    <source>
        <dbReference type="SAM" id="MobiDB-lite"/>
    </source>
</evidence>
<evidence type="ECO:0000256" key="1">
    <source>
        <dbReference type="ARBA" id="ARBA00022723"/>
    </source>
</evidence>
<keyword evidence="7" id="KW-1185">Reference proteome</keyword>
<dbReference type="PROSITE" id="PS01359">
    <property type="entry name" value="ZF_PHD_1"/>
    <property type="match status" value="1"/>
</dbReference>
<organism evidence="6 7">
    <name type="scientific">Geodia barretti</name>
    <name type="common">Barrett's horny sponge</name>
    <dbReference type="NCBI Taxonomy" id="519541"/>
    <lineage>
        <taxon>Eukaryota</taxon>
        <taxon>Metazoa</taxon>
        <taxon>Porifera</taxon>
        <taxon>Demospongiae</taxon>
        <taxon>Heteroscleromorpha</taxon>
        <taxon>Tetractinellida</taxon>
        <taxon>Astrophorina</taxon>
        <taxon>Geodiidae</taxon>
        <taxon>Geodia</taxon>
    </lineage>
</organism>
<protein>
    <submittedName>
        <fullName evidence="6">Cysteine-rich protein 2-binding protein</fullName>
    </submittedName>
</protein>
<dbReference type="FunFam" id="3.40.630.30:FF:000013">
    <property type="entry name" value="cysteine-rich protein 2-binding protein-like"/>
    <property type="match status" value="1"/>
</dbReference>
<dbReference type="InterPro" id="IPR000182">
    <property type="entry name" value="GNAT_dom"/>
</dbReference>
<dbReference type="GO" id="GO:0016747">
    <property type="term" value="F:acyltransferase activity, transferring groups other than amino-acyl groups"/>
    <property type="evidence" value="ECO:0007669"/>
    <property type="project" value="InterPro"/>
</dbReference>
<keyword evidence="1" id="KW-0479">Metal-binding</keyword>
<dbReference type="Gene3D" id="3.40.630.30">
    <property type="match status" value="1"/>
</dbReference>
<keyword evidence="2" id="KW-0863">Zinc-finger</keyword>
<dbReference type="InterPro" id="IPR016181">
    <property type="entry name" value="Acyl_CoA_acyltransferase"/>
</dbReference>
<dbReference type="Proteomes" id="UP001174909">
    <property type="component" value="Unassembled WGS sequence"/>
</dbReference>
<dbReference type="PROSITE" id="PS51186">
    <property type="entry name" value="GNAT"/>
    <property type="match status" value="1"/>
</dbReference>
<evidence type="ECO:0000313" key="7">
    <source>
        <dbReference type="Proteomes" id="UP001174909"/>
    </source>
</evidence>
<gene>
    <name evidence="6" type="ORF">GBAR_LOCUS25338</name>
</gene>
<feature type="domain" description="N-acetyltransferase" evidence="5">
    <location>
        <begin position="429"/>
        <end position="572"/>
    </location>
</feature>
<sequence length="572" mass="65407">MRIRDADMELESVRGECGYCGERVREKDELWLPLECTTCHQFFHLRCLKGPRPTELRGDCLWLFTCALCHPHRRESCTRPYLQWVHVIHLVLYHLMVTQEGRDGFFRWNEDICGCIQKNWQTLMPQRKRTQSWHSTVAGTLSVHCPSLFQSGAKQLGESGYWTLSSVTPPDFSPAMRTSTRTIRHPLLETEGKAAGAHETSVAMEVGSSPSPSSPPHPLHSLPSHISFSSLPPLSPPLRYLLSTEPLPTLLSHLTRASVAIGYCPRASRLRRKLMIRQRQRNHGYPNFDLDRHIIHSLSTTVKYVVDKGKPYSEQVVAVTQRGVTPHPTLPKSHSHTYHTVLHHISTFPLLFPSSPTHSPSLTTFFSGRVLNLDPIPSPYTSRLLKPYIFRSREIRPPQVRLLEEVVAIYIRKHPDHAHCHAPYSAHSVDLRYLQRSHVSACNGLLSQFFWCVDISDSLGHPDFTCVALYGKMVVGCAFMTPDVKVGEAYISFLLVHPHFSRAGIGKMMLYHLIQSCRGKDVTLHVSIDNPAMLLYQSFGFKAERYCLDFYDRYYPPSHPHSRHAYFMRLHR</sequence>
<dbReference type="Pfam" id="PF00583">
    <property type="entry name" value="Acetyltransf_1"/>
    <property type="match status" value="1"/>
</dbReference>
<dbReference type="CDD" id="cd04301">
    <property type="entry name" value="NAT_SF"/>
    <property type="match status" value="1"/>
</dbReference>
<name>A0AA35XCJ8_GEOBA</name>
<dbReference type="InterPro" id="IPR019786">
    <property type="entry name" value="Zinc_finger_PHD-type_CS"/>
</dbReference>
<dbReference type="GO" id="GO:0008270">
    <property type="term" value="F:zinc ion binding"/>
    <property type="evidence" value="ECO:0007669"/>
    <property type="project" value="UniProtKB-KW"/>
</dbReference>
<comment type="caution">
    <text evidence="6">The sequence shown here is derived from an EMBL/GenBank/DDBJ whole genome shotgun (WGS) entry which is preliminary data.</text>
</comment>
<dbReference type="AlphaFoldDB" id="A0AA35XCJ8"/>
<evidence type="ECO:0000256" key="2">
    <source>
        <dbReference type="ARBA" id="ARBA00022771"/>
    </source>
</evidence>